<comment type="caution">
    <text evidence="2">The sequence shown here is derived from an EMBL/GenBank/DDBJ whole genome shotgun (WGS) entry which is preliminary data.</text>
</comment>
<keyword evidence="1" id="KW-0732">Signal</keyword>
<accession>A0A972JF49</accession>
<organism evidence="2 3">
    <name type="scientific">Flavobacterium silvaticum</name>
    <dbReference type="NCBI Taxonomy" id="1852020"/>
    <lineage>
        <taxon>Bacteria</taxon>
        <taxon>Pseudomonadati</taxon>
        <taxon>Bacteroidota</taxon>
        <taxon>Flavobacteriia</taxon>
        <taxon>Flavobacteriales</taxon>
        <taxon>Flavobacteriaceae</taxon>
        <taxon>Flavobacterium</taxon>
    </lineage>
</organism>
<feature type="chain" id="PRO_5038144775" description="Delta-60 repeat domain-containing protein" evidence="1">
    <location>
        <begin position="19"/>
        <end position="818"/>
    </location>
</feature>
<name>A0A972JF49_9FLAO</name>
<evidence type="ECO:0000313" key="3">
    <source>
        <dbReference type="Proteomes" id="UP000712080"/>
    </source>
</evidence>
<dbReference type="AlphaFoldDB" id="A0A972JF49"/>
<keyword evidence="3" id="KW-1185">Reference proteome</keyword>
<evidence type="ECO:0008006" key="4">
    <source>
        <dbReference type="Google" id="ProtNLM"/>
    </source>
</evidence>
<dbReference type="EMBL" id="JAAMPU010000096">
    <property type="protein sequence ID" value="NMH26861.1"/>
    <property type="molecule type" value="Genomic_DNA"/>
</dbReference>
<protein>
    <recommendedName>
        <fullName evidence="4">Delta-60 repeat domain-containing protein</fullName>
    </recommendedName>
</protein>
<dbReference type="SUPFAM" id="SSF63829">
    <property type="entry name" value="Calcium-dependent phosphotriesterase"/>
    <property type="match status" value="2"/>
</dbReference>
<dbReference type="Proteomes" id="UP000712080">
    <property type="component" value="Unassembled WGS sequence"/>
</dbReference>
<dbReference type="Gene3D" id="2.80.10.50">
    <property type="match status" value="6"/>
</dbReference>
<dbReference type="RefSeq" id="WP_169525861.1">
    <property type="nucleotide sequence ID" value="NZ_JAAMPU010000096.1"/>
</dbReference>
<dbReference type="InterPro" id="IPR013431">
    <property type="entry name" value="Delta_60_rpt"/>
</dbReference>
<evidence type="ECO:0000313" key="2">
    <source>
        <dbReference type="EMBL" id="NMH26861.1"/>
    </source>
</evidence>
<sequence length="818" mass="89157">MKKLLLSLFLGLASIAMAQDGQNDPTFNPTDIGFGNGVNGTAQDMVLQPDGKIVLSGFSSYDDHPWKMVRLNDDESVDTSFSFPYSQGLVHSMLLLPDGKFLISADIPEIDDTANSIILRLNADGSLDESFPTTSVFGGPIFKFTPRPDGKFWITGWFTSVGTESLKYIALLNADGTVDPTVVINTNNLVFDTAIQPDGKLIIVGAFSQVAGQARNCFARLNADNSLDTAFVPTGPTYSARSVELLANGKMYVTCTDFLLRRYNSNGTVDNTFLSPNEYASNLMYCPIVVQPDGKILVGGGGVTRFNDDGTVDENFQTGIDPMFGAPSVYKIRLLPDGKFYVAGGFSNYEGTTEHKVSRRNTDGTWDAGFDRGNGTGADNGIGTIINLDQGNLFITGSFDHYNDVSRRRIAKLTINGELDESFDPGTGFDGRIFFTEKTSSGKILISGNFSNYNGQQANHLILLNPDGTVDNSFQSGSGFTDASGATGSGITAVRILDNGKILVSGNFDSYNGVNCPTFICLNADGSRDYTFNTPFLPPNHFATNIINLPGQQKILVTLAYPGIFYYEHDIFFKIDYSGNVDSSFHAPSDEYTIYSNLIAVENSGTILLIDQYLPDPSALYNRFLRLDQNGNILTVFADEAQTPNGWIQVSRIFPQVDGKFFTSGEFTSLDNEAFEGLVRHNHDGSPDTTFDTGTPITGVSSLVAQDERLIIAGGFIQVNGIGRNRIARLYSSGILDTSQFEITQNEVEIFRKGQEVKVASQEKLLSQIAIFDYSGRQIAESTNVNSNSHTLTLKSQLEIAIIKVTLKDGFVVTKKMF</sequence>
<dbReference type="Pfam" id="PF17164">
    <property type="entry name" value="DUF5122"/>
    <property type="match status" value="12"/>
</dbReference>
<gene>
    <name evidence="2" type="ORF">G6047_02350</name>
</gene>
<evidence type="ECO:0000256" key="1">
    <source>
        <dbReference type="SAM" id="SignalP"/>
    </source>
</evidence>
<proteinExistence type="predicted"/>
<reference evidence="2" key="1">
    <citation type="submission" date="2020-02" db="EMBL/GenBank/DDBJ databases">
        <title>Flavobacterium sp. genome.</title>
        <authorList>
            <person name="Jung H.S."/>
            <person name="Baek J.H."/>
            <person name="Jeon C.O."/>
        </authorList>
    </citation>
    <scope>NUCLEOTIDE SEQUENCE</scope>
    <source>
        <strain evidence="2">SE-s28</strain>
    </source>
</reference>
<feature type="signal peptide" evidence="1">
    <location>
        <begin position="1"/>
        <end position="18"/>
    </location>
</feature>
<dbReference type="NCBIfam" id="TIGR02608">
    <property type="entry name" value="delta_60_rpt"/>
    <property type="match status" value="9"/>
</dbReference>